<evidence type="ECO:0000313" key="8">
    <source>
        <dbReference type="EMBL" id="OZG63545.1"/>
    </source>
</evidence>
<protein>
    <submittedName>
        <fullName evidence="8">Beta-xylosidase</fullName>
    </submittedName>
</protein>
<dbReference type="AlphaFoldDB" id="A0A261FX47"/>
<keyword evidence="2 6" id="KW-0378">Hydrolase</keyword>
<dbReference type="InterPro" id="IPR023296">
    <property type="entry name" value="Glyco_hydro_beta-prop_sf"/>
</dbReference>
<feature type="site" description="Important for catalytic activity, responsible for pKa modulation of the active site Glu and correct orientation of both the proton donor and substrate" evidence="5">
    <location>
        <position position="150"/>
    </location>
</feature>
<dbReference type="Pfam" id="PF04616">
    <property type="entry name" value="Glyco_hydro_43"/>
    <property type="match status" value="1"/>
</dbReference>
<dbReference type="GO" id="GO:0005975">
    <property type="term" value="P:carbohydrate metabolic process"/>
    <property type="evidence" value="ECO:0007669"/>
    <property type="project" value="InterPro"/>
</dbReference>
<dbReference type="Gene3D" id="2.115.10.20">
    <property type="entry name" value="Glycosyl hydrolase domain, family 43"/>
    <property type="match status" value="1"/>
</dbReference>
<evidence type="ECO:0000313" key="9">
    <source>
        <dbReference type="Proteomes" id="UP000216074"/>
    </source>
</evidence>
<feature type="active site" description="Proton acceptor" evidence="4">
    <location>
        <position position="19"/>
    </location>
</feature>
<evidence type="ECO:0000256" key="6">
    <source>
        <dbReference type="RuleBase" id="RU361187"/>
    </source>
</evidence>
<evidence type="ECO:0000256" key="5">
    <source>
        <dbReference type="PIRSR" id="PIRSR606710-2"/>
    </source>
</evidence>
<keyword evidence="3 6" id="KW-0326">Glycosidase</keyword>
<evidence type="ECO:0000256" key="3">
    <source>
        <dbReference type="ARBA" id="ARBA00023295"/>
    </source>
</evidence>
<dbReference type="InterPro" id="IPR051795">
    <property type="entry name" value="Glycosyl_Hydrlase_43"/>
</dbReference>
<comment type="caution">
    <text evidence="8">The sequence shown here is derived from an EMBL/GenBank/DDBJ whole genome shotgun (WGS) entry which is preliminary data.</text>
</comment>
<organism evidence="8 9">
    <name type="scientific">Bifidobacterium hapali</name>
    <dbReference type="NCBI Taxonomy" id="1630172"/>
    <lineage>
        <taxon>Bacteria</taxon>
        <taxon>Bacillati</taxon>
        <taxon>Actinomycetota</taxon>
        <taxon>Actinomycetes</taxon>
        <taxon>Bifidobacteriales</taxon>
        <taxon>Bifidobacteriaceae</taxon>
        <taxon>Bifidobacterium</taxon>
    </lineage>
</organism>
<comment type="similarity">
    <text evidence="1 6">Belongs to the glycosyl hydrolase 43 family.</text>
</comment>
<dbReference type="InterPro" id="IPR006710">
    <property type="entry name" value="Glyco_hydro_43"/>
</dbReference>
<dbReference type="PANTHER" id="PTHR42812:SF12">
    <property type="entry name" value="BETA-XYLOSIDASE-RELATED"/>
    <property type="match status" value="1"/>
</dbReference>
<dbReference type="GO" id="GO:0004553">
    <property type="term" value="F:hydrolase activity, hydrolyzing O-glycosyl compounds"/>
    <property type="evidence" value="ECO:0007669"/>
    <property type="project" value="InterPro"/>
</dbReference>
<name>A0A261FX47_9BIFI</name>
<feature type="active site" description="Proton donor" evidence="4">
    <location>
        <position position="211"/>
    </location>
</feature>
<dbReference type="CDD" id="cd18617">
    <property type="entry name" value="GH43_XynB-like"/>
    <property type="match status" value="1"/>
</dbReference>
<feature type="compositionally biased region" description="Polar residues" evidence="7">
    <location>
        <begin position="345"/>
        <end position="356"/>
    </location>
</feature>
<sequence>MMTASAPIINPVLHGFHPDPSWMWHDGKAWLVTSSFGLVPGLPIYTSHDLAHWDYAGPAIDEDMGERLFLKYLESDNRGVFAPSIRMIGDAIVIVSTVTSIDRQRALAGGADPDELRRMCEAHGNFVLLSHDNGATWEGPHWVTGAVGNDPDVFVDEDGSAWWLASHQSYDKQWPYQSDIYLRSLDLTTWSLSGPEHVLWHGALEGAVWAEAPHLLRKDGHYYLFAAEAGTERQHAQSVARSDSLTDYFEGNPANPILSHRTLGGRFPVQNIGHSDIMQDGDGRWWGVCLGSRIVNGYSFMGREPFVFPVEWENGWPVFAPGTGLVPHITAIGNPRSGEGERQGSDQPTRSSQAQREPQPLRIPLHPDWLWTKVDHTDFTIIAAPEQTDEIRIRQDNDHYASLTFDQAAHTASATTYDNGESLTVWEGAYRGDRRYSIRLNGTILEFGEEPDESDNAHESEIRDGAVTLVTRTNDLPYDAISVGGYPIYRDHADDRLPHIRLLASCDAAFLSTEVSKGYLGCLAGLRPVTAK</sequence>
<dbReference type="EMBL" id="MWWY01000036">
    <property type="protein sequence ID" value="OZG63545.1"/>
    <property type="molecule type" value="Genomic_DNA"/>
</dbReference>
<evidence type="ECO:0000256" key="1">
    <source>
        <dbReference type="ARBA" id="ARBA00009865"/>
    </source>
</evidence>
<dbReference type="OrthoDB" id="9801455at2"/>
<evidence type="ECO:0000256" key="4">
    <source>
        <dbReference type="PIRSR" id="PIRSR606710-1"/>
    </source>
</evidence>
<dbReference type="RefSeq" id="WP_094730384.1">
    <property type="nucleotide sequence ID" value="NZ_MWWY01000036.1"/>
</dbReference>
<accession>A0A261FX47</accession>
<proteinExistence type="inferred from homology"/>
<dbReference type="PANTHER" id="PTHR42812">
    <property type="entry name" value="BETA-XYLOSIDASE"/>
    <property type="match status" value="1"/>
</dbReference>
<dbReference type="Proteomes" id="UP000216074">
    <property type="component" value="Unassembled WGS sequence"/>
</dbReference>
<evidence type="ECO:0000256" key="2">
    <source>
        <dbReference type="ARBA" id="ARBA00022801"/>
    </source>
</evidence>
<reference evidence="8 9" key="1">
    <citation type="journal article" date="2017" name="BMC Genomics">
        <title>Comparative genomic and phylogenomic analyses of the Bifidobacteriaceae family.</title>
        <authorList>
            <person name="Lugli G.A."/>
            <person name="Milani C."/>
            <person name="Turroni F."/>
            <person name="Duranti S."/>
            <person name="Mancabelli L."/>
            <person name="Mangifesta M."/>
            <person name="Ferrario C."/>
            <person name="Modesto M."/>
            <person name="Mattarelli P."/>
            <person name="Jiri K."/>
            <person name="van Sinderen D."/>
            <person name="Ventura M."/>
        </authorList>
    </citation>
    <scope>NUCLEOTIDE SEQUENCE [LARGE SCALE GENOMIC DNA]</scope>
    <source>
        <strain evidence="8 9">DSM 100202</strain>
    </source>
</reference>
<dbReference type="SUPFAM" id="SSF75005">
    <property type="entry name" value="Arabinanase/levansucrase/invertase"/>
    <property type="match status" value="1"/>
</dbReference>
<feature type="region of interest" description="Disordered" evidence="7">
    <location>
        <begin position="329"/>
        <end position="361"/>
    </location>
</feature>
<evidence type="ECO:0000256" key="7">
    <source>
        <dbReference type="SAM" id="MobiDB-lite"/>
    </source>
</evidence>
<keyword evidence="9" id="KW-1185">Reference proteome</keyword>
<gene>
    <name evidence="8" type="ORF">BHAP_1828</name>
</gene>